<proteinExistence type="predicted"/>
<dbReference type="Proteomes" id="UP000299102">
    <property type="component" value="Unassembled WGS sequence"/>
</dbReference>
<keyword evidence="1" id="KW-0732">Signal</keyword>
<evidence type="ECO:0000256" key="1">
    <source>
        <dbReference type="SAM" id="SignalP"/>
    </source>
</evidence>
<name>A0A4C1ZKS3_EUMVA</name>
<gene>
    <name evidence="2" type="ORF">EVAR_64923_1</name>
</gene>
<accession>A0A4C1ZKS3</accession>
<organism evidence="2 3">
    <name type="scientific">Eumeta variegata</name>
    <name type="common">Bagworm moth</name>
    <name type="synonym">Eumeta japonica</name>
    <dbReference type="NCBI Taxonomy" id="151549"/>
    <lineage>
        <taxon>Eukaryota</taxon>
        <taxon>Metazoa</taxon>
        <taxon>Ecdysozoa</taxon>
        <taxon>Arthropoda</taxon>
        <taxon>Hexapoda</taxon>
        <taxon>Insecta</taxon>
        <taxon>Pterygota</taxon>
        <taxon>Neoptera</taxon>
        <taxon>Endopterygota</taxon>
        <taxon>Lepidoptera</taxon>
        <taxon>Glossata</taxon>
        <taxon>Ditrysia</taxon>
        <taxon>Tineoidea</taxon>
        <taxon>Psychidae</taxon>
        <taxon>Oiketicinae</taxon>
        <taxon>Eumeta</taxon>
    </lineage>
</organism>
<reference evidence="2 3" key="1">
    <citation type="journal article" date="2019" name="Commun. Biol.">
        <title>The bagworm genome reveals a unique fibroin gene that provides high tensile strength.</title>
        <authorList>
            <person name="Kono N."/>
            <person name="Nakamura H."/>
            <person name="Ohtoshi R."/>
            <person name="Tomita M."/>
            <person name="Numata K."/>
            <person name="Arakawa K."/>
        </authorList>
    </citation>
    <scope>NUCLEOTIDE SEQUENCE [LARGE SCALE GENOMIC DNA]</scope>
</reference>
<keyword evidence="3" id="KW-1185">Reference proteome</keyword>
<sequence length="174" mass="19393">MCARGLCRFLRGGCRLLLLCALLVIEGAKCEYVEPDEFINDLDKPAALNSRRATLESFEIQALVTEMENKKGHVFRVYPSLPTTTGEGDDGMSSLFSFDVVRCLRGRMYHVCTLSRDKLTTELVKNAKLKTTCYYGKQVNLFVMEAVNAFVVMAICRAAPASGQRQASRLRPLA</sequence>
<feature type="chain" id="PRO_5020025937" evidence="1">
    <location>
        <begin position="31"/>
        <end position="174"/>
    </location>
</feature>
<dbReference type="AlphaFoldDB" id="A0A4C1ZKS3"/>
<evidence type="ECO:0000313" key="2">
    <source>
        <dbReference type="EMBL" id="GBP88490.1"/>
    </source>
</evidence>
<comment type="caution">
    <text evidence="2">The sequence shown here is derived from an EMBL/GenBank/DDBJ whole genome shotgun (WGS) entry which is preliminary data.</text>
</comment>
<evidence type="ECO:0000313" key="3">
    <source>
        <dbReference type="Proteomes" id="UP000299102"/>
    </source>
</evidence>
<feature type="signal peptide" evidence="1">
    <location>
        <begin position="1"/>
        <end position="30"/>
    </location>
</feature>
<dbReference type="EMBL" id="BGZK01001937">
    <property type="protein sequence ID" value="GBP88490.1"/>
    <property type="molecule type" value="Genomic_DNA"/>
</dbReference>
<protein>
    <submittedName>
        <fullName evidence="2">Uncharacterized protein</fullName>
    </submittedName>
</protein>